<dbReference type="EMBL" id="SCEB01011883">
    <property type="protein sequence ID" value="RXM90884.1"/>
    <property type="molecule type" value="Genomic_DNA"/>
</dbReference>
<accession>A0A444URT3</accession>
<dbReference type="Proteomes" id="UP000289886">
    <property type="component" value="Unassembled WGS sequence"/>
</dbReference>
<proteinExistence type="predicted"/>
<protein>
    <submittedName>
        <fullName evidence="2">Uncharacterized protein</fullName>
    </submittedName>
</protein>
<evidence type="ECO:0000313" key="3">
    <source>
        <dbReference type="EMBL" id="RXM90885.1"/>
    </source>
</evidence>
<evidence type="ECO:0000313" key="4">
    <source>
        <dbReference type="Proteomes" id="UP000289886"/>
    </source>
</evidence>
<evidence type="ECO:0000256" key="1">
    <source>
        <dbReference type="SAM" id="MobiDB-lite"/>
    </source>
</evidence>
<name>A0A444URT3_ACIRT</name>
<dbReference type="AlphaFoldDB" id="A0A444URT3"/>
<reference evidence="2 4" key="1">
    <citation type="submission" date="2019-01" db="EMBL/GenBank/DDBJ databases">
        <title>Draft Genome and Complete Hox-Cluster Characterization of the Sterlet Sturgeon (Acipenser ruthenus).</title>
        <authorList>
            <person name="Wei Q."/>
        </authorList>
    </citation>
    <scope>NUCLEOTIDE SEQUENCE [LARGE SCALE GENOMIC DNA]</scope>
    <source>
        <strain evidence="2">WHYD16114868_AA</strain>
        <tissue evidence="2">Blood</tissue>
    </source>
</reference>
<keyword evidence="4" id="KW-1185">Reference proteome</keyword>
<evidence type="ECO:0000313" key="2">
    <source>
        <dbReference type="EMBL" id="RXM90884.1"/>
    </source>
</evidence>
<organism evidence="2 4">
    <name type="scientific">Acipenser ruthenus</name>
    <name type="common">Sterlet sturgeon</name>
    <dbReference type="NCBI Taxonomy" id="7906"/>
    <lineage>
        <taxon>Eukaryota</taxon>
        <taxon>Metazoa</taxon>
        <taxon>Chordata</taxon>
        <taxon>Craniata</taxon>
        <taxon>Vertebrata</taxon>
        <taxon>Euteleostomi</taxon>
        <taxon>Actinopterygii</taxon>
        <taxon>Chondrostei</taxon>
        <taxon>Acipenseriformes</taxon>
        <taxon>Acipenseridae</taxon>
        <taxon>Acipenser</taxon>
    </lineage>
</organism>
<sequence length="91" mass="9921">MHALDQVAATRFLSSKCLHRGGDLICLPAPQPQTPNLLTPFYCHGFPGMLPNKLEQIDTNPTMPLKAGMCSTMPAGQHHSLTTLGRTRKPL</sequence>
<comment type="caution">
    <text evidence="2">The sequence shown here is derived from an EMBL/GenBank/DDBJ whole genome shotgun (WGS) entry which is preliminary data.</text>
</comment>
<feature type="region of interest" description="Disordered" evidence="1">
    <location>
        <begin position="70"/>
        <end position="91"/>
    </location>
</feature>
<dbReference type="EMBL" id="SCEB01011883">
    <property type="protein sequence ID" value="RXM90885.1"/>
    <property type="molecule type" value="Genomic_DNA"/>
</dbReference>
<gene>
    <name evidence="2" type="ORF">EOD39_21749</name>
    <name evidence="3" type="ORF">EOD39_21750</name>
</gene>